<organism evidence="2 3">
    <name type="scientific">Candidatus Venteria ishoeyi</name>
    <dbReference type="NCBI Taxonomy" id="1899563"/>
    <lineage>
        <taxon>Bacteria</taxon>
        <taxon>Pseudomonadati</taxon>
        <taxon>Pseudomonadota</taxon>
        <taxon>Gammaproteobacteria</taxon>
        <taxon>Thiotrichales</taxon>
        <taxon>Thiotrichaceae</taxon>
        <taxon>Venteria</taxon>
    </lineage>
</organism>
<feature type="region of interest" description="Disordered" evidence="1">
    <location>
        <begin position="80"/>
        <end position="101"/>
    </location>
</feature>
<dbReference type="AlphaFoldDB" id="A0A1H6FGV8"/>
<dbReference type="Proteomes" id="UP000236724">
    <property type="component" value="Unassembled WGS sequence"/>
</dbReference>
<proteinExistence type="predicted"/>
<dbReference type="OrthoDB" id="9959478at2"/>
<evidence type="ECO:0000313" key="3">
    <source>
        <dbReference type="Proteomes" id="UP000236724"/>
    </source>
</evidence>
<reference evidence="2 3" key="1">
    <citation type="submission" date="2016-10" db="EMBL/GenBank/DDBJ databases">
        <authorList>
            <person name="de Groot N.N."/>
        </authorList>
    </citation>
    <scope>NUCLEOTIDE SEQUENCE [LARGE SCALE GENOMIC DNA]</scope>
    <source>
        <strain evidence="2">MBHS1</strain>
    </source>
</reference>
<keyword evidence="3" id="KW-1185">Reference proteome</keyword>
<evidence type="ECO:0000313" key="2">
    <source>
        <dbReference type="EMBL" id="SEH08265.1"/>
    </source>
</evidence>
<accession>A0A1H6FGV8</accession>
<name>A0A1H6FGV8_9GAMM</name>
<evidence type="ECO:0000256" key="1">
    <source>
        <dbReference type="SAM" id="MobiDB-lite"/>
    </source>
</evidence>
<sequence length="101" mass="11831">MKKPRSARALRYYQTYCTNCEYIVCIRWETPLRGFQSPLHPYQRPLSHCPLCQSGQIQESAISLEKYQEIEQHWDLIAQGEAEEQQETEPGTPIIDLSDFL</sequence>
<dbReference type="EMBL" id="FMSV02000546">
    <property type="protein sequence ID" value="SEH08265.1"/>
    <property type="molecule type" value="Genomic_DNA"/>
</dbReference>
<protein>
    <submittedName>
        <fullName evidence="2">Uncharacterized protein</fullName>
    </submittedName>
</protein>
<dbReference type="RefSeq" id="WP_103921827.1">
    <property type="nucleotide sequence ID" value="NZ_FMSV02000546.1"/>
</dbReference>
<gene>
    <name evidence="2" type="ORF">MBHS_04156</name>
</gene>